<dbReference type="Gene3D" id="1.20.5.1930">
    <property type="match status" value="1"/>
</dbReference>
<feature type="domain" description="HAMP" evidence="17">
    <location>
        <begin position="192"/>
        <end position="244"/>
    </location>
</feature>
<dbReference type="Proteomes" id="UP000281112">
    <property type="component" value="Unassembled WGS sequence"/>
</dbReference>
<dbReference type="InterPro" id="IPR029095">
    <property type="entry name" value="NarX-like_N"/>
</dbReference>
<dbReference type="GO" id="GO:0046983">
    <property type="term" value="F:protein dimerization activity"/>
    <property type="evidence" value="ECO:0007669"/>
    <property type="project" value="UniProtKB-UniRule"/>
</dbReference>
<evidence type="ECO:0000256" key="8">
    <source>
        <dbReference type="ARBA" id="ARBA00022741"/>
    </source>
</evidence>
<reference evidence="18 19" key="1">
    <citation type="submission" date="2018-11" db="EMBL/GenBank/DDBJ databases">
        <title>Vibrio LJC006 sp. nov., isolated from seawater during the bloom of the enteromorpha.</title>
        <authorList>
            <person name="Liang J."/>
        </authorList>
    </citation>
    <scope>NUCLEOTIDE SEQUENCE [LARGE SCALE GENOMIC DNA]</scope>
    <source>
        <strain evidence="18 19">LJC006</strain>
    </source>
</reference>
<proteinExistence type="predicted"/>
<evidence type="ECO:0000256" key="5">
    <source>
        <dbReference type="ARBA" id="ARBA00022553"/>
    </source>
</evidence>
<keyword evidence="8 14" id="KW-0547">Nucleotide-binding</keyword>
<evidence type="ECO:0000256" key="10">
    <source>
        <dbReference type="ARBA" id="ARBA00022840"/>
    </source>
</evidence>
<keyword evidence="9 14" id="KW-0418">Kinase</keyword>
<evidence type="ECO:0000256" key="12">
    <source>
        <dbReference type="ARBA" id="ARBA00023012"/>
    </source>
</evidence>
<evidence type="ECO:0000256" key="1">
    <source>
        <dbReference type="ARBA" id="ARBA00000085"/>
    </source>
</evidence>
<dbReference type="PANTHER" id="PTHR24421">
    <property type="entry name" value="NITRATE/NITRITE SENSOR PROTEIN NARX-RELATED"/>
    <property type="match status" value="1"/>
</dbReference>
<keyword evidence="6 14" id="KW-0808">Transferase</keyword>
<keyword evidence="13 14" id="KW-0472">Membrane</keyword>
<dbReference type="InterPro" id="IPR005467">
    <property type="entry name" value="His_kinase_dom"/>
</dbReference>
<evidence type="ECO:0000259" key="17">
    <source>
        <dbReference type="PROSITE" id="PS50885"/>
    </source>
</evidence>
<dbReference type="InterPro" id="IPR050482">
    <property type="entry name" value="Sensor_HK_TwoCompSys"/>
</dbReference>
<dbReference type="InterPro" id="IPR016380">
    <property type="entry name" value="Sig_transdc_His_kin_NarX/NarQ"/>
</dbReference>
<evidence type="ECO:0000256" key="6">
    <source>
        <dbReference type="ARBA" id="ARBA00022679"/>
    </source>
</evidence>
<dbReference type="Pfam" id="PF02518">
    <property type="entry name" value="HATPase_c"/>
    <property type="match status" value="1"/>
</dbReference>
<dbReference type="GO" id="GO:0000155">
    <property type="term" value="F:phosphorelay sensor kinase activity"/>
    <property type="evidence" value="ECO:0007669"/>
    <property type="project" value="UniProtKB-UniRule"/>
</dbReference>
<keyword evidence="5" id="KW-0597">Phosphoprotein</keyword>
<dbReference type="InterPro" id="IPR003594">
    <property type="entry name" value="HATPase_dom"/>
</dbReference>
<accession>A0A3N9TDS5</accession>
<dbReference type="Gene3D" id="3.30.565.10">
    <property type="entry name" value="Histidine kinase-like ATPase, C-terminal domain"/>
    <property type="match status" value="1"/>
</dbReference>
<dbReference type="Gene3D" id="1.20.120.960">
    <property type="entry name" value="Histidine kinase NarX, sensor domain"/>
    <property type="match status" value="1"/>
</dbReference>
<comment type="catalytic activity">
    <reaction evidence="1 14">
        <text>ATP + protein L-histidine = ADP + protein N-phospho-L-histidine.</text>
        <dbReference type="EC" id="2.7.13.3"/>
    </reaction>
</comment>
<keyword evidence="19" id="KW-1185">Reference proteome</keyword>
<dbReference type="PROSITE" id="PS50109">
    <property type="entry name" value="HIS_KIN"/>
    <property type="match status" value="1"/>
</dbReference>
<feature type="domain" description="Histidine kinase" evidence="16">
    <location>
        <begin position="394"/>
        <end position="591"/>
    </location>
</feature>
<evidence type="ECO:0000256" key="4">
    <source>
        <dbReference type="ARBA" id="ARBA00022519"/>
    </source>
</evidence>
<evidence type="ECO:0000256" key="14">
    <source>
        <dbReference type="PIRNR" id="PIRNR003167"/>
    </source>
</evidence>
<keyword evidence="4 14" id="KW-0997">Cell inner membrane</keyword>
<dbReference type="SMART" id="SM00304">
    <property type="entry name" value="HAMP"/>
    <property type="match status" value="1"/>
</dbReference>
<dbReference type="Pfam" id="PF13675">
    <property type="entry name" value="PilJ"/>
    <property type="match status" value="1"/>
</dbReference>
<comment type="caution">
    <text evidence="18">The sequence shown here is derived from an EMBL/GenBank/DDBJ whole genome shotgun (WGS) entry which is preliminary data.</text>
</comment>
<keyword evidence="12 14" id="KW-0902">Two-component regulatory system</keyword>
<sequence length="596" mass="68197">MPLIIKKLSHSVVLRITSLMISVILMAFISIFSSIYMSQISEFDGKTINLSGSLRMMSYRITTQVAALQQSPTKENSEKVATLIKRFETLFRDPVLKRDFFRFSEIQLQREYSNVNTEWENVIKPKLAHADTDFDLEEFLPHLEAFVDSIDTLVFSYQNVLEDKLSQLRMIQTVTLAITLFLVLVSIYTIHRHIARPLRELTVVAEASSNGDWSQRCSVKREDELGLLSRTLNKANESIQTIHNDQEKQIQAKTHELRKNNEILTFLYNVAQQVNESHSGRLNYQQILNELVLVSDIERIELKLFSDTNSVPYQQVLATNQIPHSDNSSSLVFTIGKAELAYGSVTVFHPTAKPIDRWQTDLVQSFVDQIAMALSLSHYHDQQRRIALLDERSIIARELHDSLAQSLSYLKIQVTRIERGMKDEIVSDKITKPVSELKEGLISAYRQLRELLTTFRLQIGNGGLQDALTNTIQTLTERSQIEIKLQYDCNHIPFEPNEEIHLLQITKEALQNALNHSKGNLVVITLTEAENKSIHLRVKDNGIGIKHKEQQLNHYGTEIMQERCRSLNGDLKIITPEDGGTEVNLSFMPNYLNKSV</sequence>
<evidence type="ECO:0000256" key="13">
    <source>
        <dbReference type="ARBA" id="ARBA00023136"/>
    </source>
</evidence>
<dbReference type="AlphaFoldDB" id="A0A3N9TDS5"/>
<evidence type="ECO:0000256" key="3">
    <source>
        <dbReference type="ARBA" id="ARBA00022475"/>
    </source>
</evidence>
<dbReference type="OrthoDB" id="9811306at2"/>
<evidence type="ECO:0000313" key="18">
    <source>
        <dbReference type="EMBL" id="RQW61853.1"/>
    </source>
</evidence>
<dbReference type="RefSeq" id="WP_124938451.1">
    <property type="nucleotide sequence ID" value="NZ_RJVQ01000009.1"/>
</dbReference>
<protein>
    <recommendedName>
        <fullName evidence="14">Sensor protein</fullName>
        <ecNumber evidence="14">2.7.13.3</ecNumber>
    </recommendedName>
</protein>
<dbReference type="PROSITE" id="PS50885">
    <property type="entry name" value="HAMP"/>
    <property type="match status" value="1"/>
</dbReference>
<name>A0A3N9TDS5_9VIBR</name>
<evidence type="ECO:0000259" key="16">
    <source>
        <dbReference type="PROSITE" id="PS50109"/>
    </source>
</evidence>
<evidence type="ECO:0000256" key="7">
    <source>
        <dbReference type="ARBA" id="ARBA00022692"/>
    </source>
</evidence>
<keyword evidence="7 15" id="KW-0812">Transmembrane</keyword>
<dbReference type="CDD" id="cd19408">
    <property type="entry name" value="NarX_NarQ_sensor"/>
    <property type="match status" value="1"/>
</dbReference>
<evidence type="ECO:0000256" key="2">
    <source>
        <dbReference type="ARBA" id="ARBA00004429"/>
    </source>
</evidence>
<dbReference type="PIRSF" id="PIRSF003167">
    <property type="entry name" value="STHK_NarX/NarQ"/>
    <property type="match status" value="1"/>
</dbReference>
<organism evidence="18 19">
    <name type="scientific">Vibrio viridaestus</name>
    <dbReference type="NCBI Taxonomy" id="2487322"/>
    <lineage>
        <taxon>Bacteria</taxon>
        <taxon>Pseudomonadati</taxon>
        <taxon>Pseudomonadota</taxon>
        <taxon>Gammaproteobacteria</taxon>
        <taxon>Vibrionales</taxon>
        <taxon>Vibrionaceae</taxon>
        <taxon>Vibrio</taxon>
    </lineage>
</organism>
<dbReference type="CDD" id="cd06225">
    <property type="entry name" value="HAMP"/>
    <property type="match status" value="1"/>
</dbReference>
<feature type="transmembrane region" description="Helical" evidence="15">
    <location>
        <begin position="170"/>
        <end position="190"/>
    </location>
</feature>
<comment type="subcellular location">
    <subcellularLocation>
        <location evidence="2">Cell inner membrane</location>
        <topology evidence="2">Multi-pass membrane protein</topology>
    </subcellularLocation>
</comment>
<dbReference type="InterPro" id="IPR011712">
    <property type="entry name" value="Sig_transdc_His_kin_sub3_dim/P"/>
</dbReference>
<dbReference type="SUPFAM" id="SSF158472">
    <property type="entry name" value="HAMP domain-like"/>
    <property type="match status" value="1"/>
</dbReference>
<dbReference type="EC" id="2.7.13.3" evidence="14"/>
<keyword evidence="11 15" id="KW-1133">Transmembrane helix</keyword>
<dbReference type="InterPro" id="IPR042295">
    <property type="entry name" value="NarX-like_N_sf"/>
</dbReference>
<dbReference type="Pfam" id="PF00672">
    <property type="entry name" value="HAMP"/>
    <property type="match status" value="1"/>
</dbReference>
<evidence type="ECO:0000256" key="11">
    <source>
        <dbReference type="ARBA" id="ARBA00022989"/>
    </source>
</evidence>
<dbReference type="Gene3D" id="6.10.340.10">
    <property type="match status" value="1"/>
</dbReference>
<evidence type="ECO:0000313" key="19">
    <source>
        <dbReference type="Proteomes" id="UP000281112"/>
    </source>
</evidence>
<dbReference type="GO" id="GO:0005886">
    <property type="term" value="C:plasma membrane"/>
    <property type="evidence" value="ECO:0007669"/>
    <property type="project" value="UniProtKB-SubCell"/>
</dbReference>
<dbReference type="PANTHER" id="PTHR24421:SF10">
    <property type="entry name" value="NITRATE_NITRITE SENSOR PROTEIN NARQ"/>
    <property type="match status" value="1"/>
</dbReference>
<dbReference type="Pfam" id="PF07730">
    <property type="entry name" value="HisKA_3"/>
    <property type="match status" value="1"/>
</dbReference>
<gene>
    <name evidence="18" type="ORF">EES38_17240</name>
</gene>
<evidence type="ECO:0000256" key="9">
    <source>
        <dbReference type="ARBA" id="ARBA00022777"/>
    </source>
</evidence>
<keyword evidence="3 14" id="KW-1003">Cell membrane</keyword>
<dbReference type="EMBL" id="RJVQ01000009">
    <property type="protein sequence ID" value="RQW61853.1"/>
    <property type="molecule type" value="Genomic_DNA"/>
</dbReference>
<dbReference type="CDD" id="cd16917">
    <property type="entry name" value="HATPase_UhpB-NarQ-NarX-like"/>
    <property type="match status" value="1"/>
</dbReference>
<dbReference type="SMART" id="SM00387">
    <property type="entry name" value="HATPase_c"/>
    <property type="match status" value="1"/>
</dbReference>
<dbReference type="SUPFAM" id="SSF55874">
    <property type="entry name" value="ATPase domain of HSP90 chaperone/DNA topoisomerase II/histidine kinase"/>
    <property type="match status" value="1"/>
</dbReference>
<dbReference type="InterPro" id="IPR003660">
    <property type="entry name" value="HAMP_dom"/>
</dbReference>
<feature type="transmembrane region" description="Helical" evidence="15">
    <location>
        <begin position="12"/>
        <end position="36"/>
    </location>
</feature>
<evidence type="ECO:0000256" key="15">
    <source>
        <dbReference type="SAM" id="Phobius"/>
    </source>
</evidence>
<keyword evidence="10 14" id="KW-0067">ATP-binding</keyword>
<dbReference type="InterPro" id="IPR036890">
    <property type="entry name" value="HATPase_C_sf"/>
</dbReference>
<dbReference type="GO" id="GO:0005524">
    <property type="term" value="F:ATP binding"/>
    <property type="evidence" value="ECO:0007669"/>
    <property type="project" value="UniProtKB-UniRule"/>
</dbReference>